<evidence type="ECO:0000313" key="2">
    <source>
        <dbReference type="EMBL" id="BCL61212.1"/>
    </source>
</evidence>
<evidence type="ECO:0000313" key="3">
    <source>
        <dbReference type="Proteomes" id="UP000826725"/>
    </source>
</evidence>
<sequence>MQKIPPVQPDMKSPEDQAVSQPRYLDIDSNPEVVMEKNIEEVLPSMVSLNDRIFEYGRKLNRWKELDSQSVDLDLSDEEASQMVRCFRRLQNILNGYGELREKMLRARNMESAETINKNEVFELQQKDIAFLESACGRLLGTSQEKSIGWSRREEKADLAQLETLIDRYAENKEYEEIIQVWLKIPEQQVGRVHLRTKILYGNALMYLHQEEKAAEIYRMVVDQMSSSKEQPSDLVSLRKVLADLYTASGNYREAEVQYKKISEDYQTLGHLEEWSKLQLSILDKSMEDSPELTEYSSLLRNYLGFDPEKDGYKIVWQAEKFLANYPYSPVSSNVDDIKARVLQRADDWFNGFFETVDKLSSEKKFEEAMELLETIPADIIGTEKQIKIKEKNQKLLLAAAVEKETEKMAQIQELQHQWNNGMLLVKNGRYDEALAVFTNLLDTEYSKKAEKKIEEVSLQAAKADRRKAADLFIRFTKTSDIESKKKLLIESRKLLKNILVKYPEVEIGAKVIGNIKRVEQEMMAIDPNLIALADREENAVEEDGIDTVFASPGVPVVSGNEQIKEQNIQTQQP</sequence>
<keyword evidence="3" id="KW-1185">Reference proteome</keyword>
<evidence type="ECO:0008006" key="4">
    <source>
        <dbReference type="Google" id="ProtNLM"/>
    </source>
</evidence>
<dbReference type="KEGG" id="dbk:DGMP_19050"/>
<proteinExistence type="predicted"/>
<protein>
    <recommendedName>
        <fullName evidence="4">Tetratricopeptide repeat protein</fullName>
    </recommendedName>
</protein>
<dbReference type="Proteomes" id="UP000826725">
    <property type="component" value="Chromosome"/>
</dbReference>
<accession>A0A8D5FGH5</accession>
<organism evidence="2 3">
    <name type="scientific">Desulfomarina profundi</name>
    <dbReference type="NCBI Taxonomy" id="2772557"/>
    <lineage>
        <taxon>Bacteria</taxon>
        <taxon>Pseudomonadati</taxon>
        <taxon>Thermodesulfobacteriota</taxon>
        <taxon>Desulfobulbia</taxon>
        <taxon>Desulfobulbales</taxon>
        <taxon>Desulfobulbaceae</taxon>
        <taxon>Desulfomarina</taxon>
    </lineage>
</organism>
<name>A0A8D5FGH5_9BACT</name>
<dbReference type="AlphaFoldDB" id="A0A8D5FGH5"/>
<feature type="region of interest" description="Disordered" evidence="1">
    <location>
        <begin position="1"/>
        <end position="21"/>
    </location>
</feature>
<evidence type="ECO:0000256" key="1">
    <source>
        <dbReference type="SAM" id="MobiDB-lite"/>
    </source>
</evidence>
<dbReference type="EMBL" id="AP024086">
    <property type="protein sequence ID" value="BCL61212.1"/>
    <property type="molecule type" value="Genomic_DNA"/>
</dbReference>
<reference evidence="2" key="1">
    <citation type="submission" date="2020-09" db="EMBL/GenBank/DDBJ databases">
        <title>Desulfogranum mesoprofundum gen. nov., sp. nov., a novel mesophilic, sulfate-reducing chemolithoautotroph isolated from a deep-sea hydrothermal vent chimney in the Suiyo Seamount.</title>
        <authorList>
            <person name="Hashimoto Y."/>
            <person name="Nakagawa S."/>
        </authorList>
    </citation>
    <scope>NUCLEOTIDE SEQUENCE</scope>
    <source>
        <strain evidence="2">KT2</strain>
    </source>
</reference>
<gene>
    <name evidence="2" type="ORF">DGMP_19050</name>
</gene>